<dbReference type="SUPFAM" id="SSF69118">
    <property type="entry name" value="AhpD-like"/>
    <property type="match status" value="1"/>
</dbReference>
<reference evidence="3 4" key="1">
    <citation type="journal article" date="2018" name="Nat. Biotechnol.">
        <title>A standardized bacterial taxonomy based on genome phylogeny substantially revises the tree of life.</title>
        <authorList>
            <person name="Parks D.H."/>
            <person name="Chuvochina M."/>
            <person name="Waite D.W."/>
            <person name="Rinke C."/>
            <person name="Skarshewski A."/>
            <person name="Chaumeil P.A."/>
            <person name="Hugenholtz P."/>
        </authorList>
    </citation>
    <scope>NUCLEOTIDE SEQUENCE [LARGE SCALE GENOMIC DNA]</scope>
    <source>
        <strain evidence="3">UBA11482</strain>
    </source>
</reference>
<dbReference type="GO" id="GO:0051920">
    <property type="term" value="F:peroxiredoxin activity"/>
    <property type="evidence" value="ECO:0007669"/>
    <property type="project" value="InterPro"/>
</dbReference>
<dbReference type="Pfam" id="PF02627">
    <property type="entry name" value="CMD"/>
    <property type="match status" value="2"/>
</dbReference>
<gene>
    <name evidence="3" type="ORF">DDY73_10255</name>
</gene>
<keyword evidence="1" id="KW-0732">Signal</keyword>
<dbReference type="Gene3D" id="1.20.1290.10">
    <property type="entry name" value="AhpD-like"/>
    <property type="match status" value="1"/>
</dbReference>
<dbReference type="InterPro" id="IPR003779">
    <property type="entry name" value="CMD-like"/>
</dbReference>
<dbReference type="AlphaFoldDB" id="A0A354M4D2"/>
<evidence type="ECO:0000313" key="4">
    <source>
        <dbReference type="Proteomes" id="UP000262954"/>
    </source>
</evidence>
<accession>A0A354M4D2</accession>
<sequence>MKKLLLSLLFVFFVTALVIAQNKNEKFVEKSMNRVDLCKENYTKLFGGEALTGKGTDPELMDILQKFIFGEVFKTGSLDIKTREMITCVTLTAMQTLPQLKTHSMAALNVGVTPIELREVVYQCAPFIGFPRTLNAIETLNEVFKERGIALPLETQGTVSEYNRYEKGSDIQTPLYGTEIRDALNSLPQGMGEDVSRFLTEVCFGDFYTRNALDIKTRELLSICILATLGAGNQIYSHTIGNLRAGNNKETLYAAMIQCLPYIGFPNALNAINIIKAVDVSE</sequence>
<name>A0A354M4D2_9BACT</name>
<dbReference type="EMBL" id="DNWC01000135">
    <property type="protein sequence ID" value="HBJ09371.1"/>
    <property type="molecule type" value="Genomic_DNA"/>
</dbReference>
<feature type="domain" description="Carboxymuconolactone decarboxylase-like" evidence="2">
    <location>
        <begin position="194"/>
        <end position="276"/>
    </location>
</feature>
<comment type="caution">
    <text evidence="3">The sequence shown here is derived from an EMBL/GenBank/DDBJ whole genome shotgun (WGS) entry which is preliminary data.</text>
</comment>
<dbReference type="RefSeq" id="WP_418729999.1">
    <property type="nucleotide sequence ID" value="NZ_DBFJMN010000071.1"/>
</dbReference>
<dbReference type="InterPro" id="IPR029032">
    <property type="entry name" value="AhpD-like"/>
</dbReference>
<dbReference type="PANTHER" id="PTHR33570:SF2">
    <property type="entry name" value="CARBOXYMUCONOLACTONE DECARBOXYLASE-LIKE DOMAIN-CONTAINING PROTEIN"/>
    <property type="match status" value="1"/>
</dbReference>
<organism evidence="3 4">
    <name type="scientific">Coprobacter fastidiosus</name>
    <dbReference type="NCBI Taxonomy" id="1099853"/>
    <lineage>
        <taxon>Bacteria</taxon>
        <taxon>Pseudomonadati</taxon>
        <taxon>Bacteroidota</taxon>
        <taxon>Bacteroidia</taxon>
        <taxon>Bacteroidales</taxon>
        <taxon>Barnesiellaceae</taxon>
        <taxon>Coprobacter</taxon>
    </lineage>
</organism>
<feature type="chain" id="PRO_5016950473" evidence="1">
    <location>
        <begin position="21"/>
        <end position="282"/>
    </location>
</feature>
<proteinExistence type="predicted"/>
<dbReference type="PANTHER" id="PTHR33570">
    <property type="entry name" value="4-CARBOXYMUCONOLACTONE DECARBOXYLASE FAMILY PROTEIN"/>
    <property type="match status" value="1"/>
</dbReference>
<evidence type="ECO:0000313" key="3">
    <source>
        <dbReference type="EMBL" id="HBJ09371.1"/>
    </source>
</evidence>
<evidence type="ECO:0000259" key="2">
    <source>
        <dbReference type="Pfam" id="PF02627"/>
    </source>
</evidence>
<protein>
    <submittedName>
        <fullName evidence="3">4-carboxymuconolactone decarboxylase</fullName>
    </submittedName>
</protein>
<dbReference type="InterPro" id="IPR052512">
    <property type="entry name" value="4CMD/NDH-1_regulator"/>
</dbReference>
<feature type="domain" description="Carboxymuconolactone decarboxylase-like" evidence="2">
    <location>
        <begin position="58"/>
        <end position="140"/>
    </location>
</feature>
<dbReference type="Proteomes" id="UP000262954">
    <property type="component" value="Unassembled WGS sequence"/>
</dbReference>
<evidence type="ECO:0000256" key="1">
    <source>
        <dbReference type="SAM" id="SignalP"/>
    </source>
</evidence>
<feature type="signal peptide" evidence="1">
    <location>
        <begin position="1"/>
        <end position="20"/>
    </location>
</feature>